<comment type="similarity">
    <text evidence="1">Belongs to the sigma-70 factor family. ECF subfamily.</text>
</comment>
<dbReference type="GO" id="GO:0016987">
    <property type="term" value="F:sigma factor activity"/>
    <property type="evidence" value="ECO:0007669"/>
    <property type="project" value="UniProtKB-KW"/>
</dbReference>
<dbReference type="GO" id="GO:0003677">
    <property type="term" value="F:DNA binding"/>
    <property type="evidence" value="ECO:0007669"/>
    <property type="project" value="InterPro"/>
</dbReference>
<feature type="domain" description="RNA polymerase sigma-70 region 2" evidence="5">
    <location>
        <begin position="23"/>
        <end position="79"/>
    </location>
</feature>
<feature type="domain" description="RNA polymerase sigma factor 70 region 4 type 2" evidence="6">
    <location>
        <begin position="120"/>
        <end position="170"/>
    </location>
</feature>
<gene>
    <name evidence="7" type="ORF">CBF31_01035</name>
</gene>
<dbReference type="SUPFAM" id="SSF88659">
    <property type="entry name" value="Sigma3 and sigma4 domains of RNA polymerase sigma factors"/>
    <property type="match status" value="1"/>
</dbReference>
<accession>A0A430ABN9</accession>
<dbReference type="InterPro" id="IPR014284">
    <property type="entry name" value="RNA_pol_sigma-70_dom"/>
</dbReference>
<name>A0A430ABN9_9ENTE</name>
<organism evidence="7 8">
    <name type="scientific">Vagococcus fessus</name>
    <dbReference type="NCBI Taxonomy" id="120370"/>
    <lineage>
        <taxon>Bacteria</taxon>
        <taxon>Bacillati</taxon>
        <taxon>Bacillota</taxon>
        <taxon>Bacilli</taxon>
        <taxon>Lactobacillales</taxon>
        <taxon>Enterococcaceae</taxon>
        <taxon>Vagococcus</taxon>
    </lineage>
</organism>
<dbReference type="GO" id="GO:0006352">
    <property type="term" value="P:DNA-templated transcription initiation"/>
    <property type="evidence" value="ECO:0007669"/>
    <property type="project" value="InterPro"/>
</dbReference>
<evidence type="ECO:0000259" key="5">
    <source>
        <dbReference type="Pfam" id="PF04542"/>
    </source>
</evidence>
<dbReference type="PANTHER" id="PTHR43133:SF51">
    <property type="entry name" value="RNA POLYMERASE SIGMA FACTOR"/>
    <property type="match status" value="1"/>
</dbReference>
<evidence type="ECO:0000256" key="3">
    <source>
        <dbReference type="ARBA" id="ARBA00023082"/>
    </source>
</evidence>
<dbReference type="PANTHER" id="PTHR43133">
    <property type="entry name" value="RNA POLYMERASE ECF-TYPE SIGMA FACTO"/>
    <property type="match status" value="1"/>
</dbReference>
<dbReference type="SUPFAM" id="SSF88946">
    <property type="entry name" value="Sigma2 domain of RNA polymerase sigma factors"/>
    <property type="match status" value="1"/>
</dbReference>
<dbReference type="InterPro" id="IPR013324">
    <property type="entry name" value="RNA_pol_sigma_r3/r4-like"/>
</dbReference>
<reference evidence="7 8" key="1">
    <citation type="submission" date="2017-05" db="EMBL/GenBank/DDBJ databases">
        <title>Vagococcus spp. assemblies.</title>
        <authorList>
            <person name="Gulvik C.A."/>
        </authorList>
    </citation>
    <scope>NUCLEOTIDE SEQUENCE [LARGE SCALE GENOMIC DNA]</scope>
    <source>
        <strain evidence="7 8">CCUG 41755</strain>
    </source>
</reference>
<dbReference type="InterPro" id="IPR039425">
    <property type="entry name" value="RNA_pol_sigma-70-like"/>
</dbReference>
<dbReference type="Pfam" id="PF04542">
    <property type="entry name" value="Sigma70_r2"/>
    <property type="match status" value="1"/>
</dbReference>
<evidence type="ECO:0000313" key="8">
    <source>
        <dbReference type="Proteomes" id="UP000287101"/>
    </source>
</evidence>
<dbReference type="InterPro" id="IPR013325">
    <property type="entry name" value="RNA_pol_sigma_r2"/>
</dbReference>
<dbReference type="Gene3D" id="1.10.1740.10">
    <property type="match status" value="1"/>
</dbReference>
<dbReference type="InterPro" id="IPR013249">
    <property type="entry name" value="RNA_pol_sigma70_r4_t2"/>
</dbReference>
<sequence>MKEEVVVKRAIKGNSDAFEELMSIYQNQMYRTAYLYLGNQADSLDAVQESVYQALKNIKQVKKPKYFKTWLMRIVINNAMALNKKKAQVIFFPEGDEREGMDAVIYEESVERQTDKQIDITASLAQLKESYRKVIILYYYQSLSVREIGQVLELSEGTVKTNLARGRQALKEVLLKEGKHDERQTN</sequence>
<evidence type="ECO:0000256" key="4">
    <source>
        <dbReference type="ARBA" id="ARBA00023163"/>
    </source>
</evidence>
<proteinExistence type="inferred from homology"/>
<dbReference type="EMBL" id="NGJY01000001">
    <property type="protein sequence ID" value="RSU04633.1"/>
    <property type="molecule type" value="Genomic_DNA"/>
</dbReference>
<keyword evidence="2" id="KW-0805">Transcription regulation</keyword>
<evidence type="ECO:0000313" key="7">
    <source>
        <dbReference type="EMBL" id="RSU04633.1"/>
    </source>
</evidence>
<evidence type="ECO:0008006" key="9">
    <source>
        <dbReference type="Google" id="ProtNLM"/>
    </source>
</evidence>
<dbReference type="NCBIfam" id="TIGR02937">
    <property type="entry name" value="sigma70-ECF"/>
    <property type="match status" value="1"/>
</dbReference>
<evidence type="ECO:0000256" key="1">
    <source>
        <dbReference type="ARBA" id="ARBA00010641"/>
    </source>
</evidence>
<dbReference type="InterPro" id="IPR036388">
    <property type="entry name" value="WH-like_DNA-bd_sf"/>
</dbReference>
<dbReference type="Pfam" id="PF08281">
    <property type="entry name" value="Sigma70_r4_2"/>
    <property type="match status" value="1"/>
</dbReference>
<evidence type="ECO:0000256" key="2">
    <source>
        <dbReference type="ARBA" id="ARBA00023015"/>
    </source>
</evidence>
<protein>
    <recommendedName>
        <fullName evidence="9">RNA polymerase subunit sigma-70</fullName>
    </recommendedName>
</protein>
<dbReference type="Gene3D" id="1.10.10.10">
    <property type="entry name" value="Winged helix-like DNA-binding domain superfamily/Winged helix DNA-binding domain"/>
    <property type="match status" value="1"/>
</dbReference>
<evidence type="ECO:0000259" key="6">
    <source>
        <dbReference type="Pfam" id="PF08281"/>
    </source>
</evidence>
<dbReference type="OrthoDB" id="9782703at2"/>
<keyword evidence="3" id="KW-0731">Sigma factor</keyword>
<dbReference type="CDD" id="cd06171">
    <property type="entry name" value="Sigma70_r4"/>
    <property type="match status" value="1"/>
</dbReference>
<comment type="caution">
    <text evidence="7">The sequence shown here is derived from an EMBL/GenBank/DDBJ whole genome shotgun (WGS) entry which is preliminary data.</text>
</comment>
<dbReference type="InterPro" id="IPR007627">
    <property type="entry name" value="RNA_pol_sigma70_r2"/>
</dbReference>
<dbReference type="Proteomes" id="UP000287101">
    <property type="component" value="Unassembled WGS sequence"/>
</dbReference>
<dbReference type="RefSeq" id="WP_126830083.1">
    <property type="nucleotide sequence ID" value="NZ_CBCRYB010000006.1"/>
</dbReference>
<dbReference type="AlphaFoldDB" id="A0A430ABN9"/>
<keyword evidence="8" id="KW-1185">Reference proteome</keyword>
<keyword evidence="4" id="KW-0804">Transcription</keyword>